<dbReference type="Pfam" id="PF06445">
    <property type="entry name" value="GyrI-like"/>
    <property type="match status" value="1"/>
</dbReference>
<dbReference type="EMBL" id="SGKU01000049">
    <property type="protein sequence ID" value="NFA43787.1"/>
    <property type="molecule type" value="Genomic_DNA"/>
</dbReference>
<name>A0A6B4R495_CLOBO</name>
<dbReference type="InterPro" id="IPR009061">
    <property type="entry name" value="DNA-bd_dom_put_sf"/>
</dbReference>
<evidence type="ECO:0000313" key="9">
    <source>
        <dbReference type="Proteomes" id="UP000473681"/>
    </source>
</evidence>
<accession>A0A6B4R495</accession>
<keyword evidence="1" id="KW-0238">DNA-binding</keyword>
<evidence type="ECO:0000313" key="11">
    <source>
        <dbReference type="Proteomes" id="UP000486903"/>
    </source>
</evidence>
<dbReference type="EMBL" id="SXFB01000014">
    <property type="protein sequence ID" value="NFV27380.1"/>
    <property type="molecule type" value="Genomic_DNA"/>
</dbReference>
<comment type="caution">
    <text evidence="5">The sequence shown here is derived from an EMBL/GenBank/DDBJ whole genome shotgun (WGS) entry which is preliminary data.</text>
</comment>
<dbReference type="PROSITE" id="PS50937">
    <property type="entry name" value="HTH_MERR_2"/>
    <property type="match status" value="1"/>
</dbReference>
<reference evidence="9 10" key="2">
    <citation type="submission" date="2019-04" db="EMBL/GenBank/DDBJ databases">
        <title>Genome sequencing of Clostridium botulinum Groups I-IV and Clostridium butyricum.</title>
        <authorList>
            <person name="Brunt J."/>
            <person name="Van Vliet A.H.M."/>
            <person name="Stringer S.C."/>
            <person name="Carter A.T."/>
            <person name="Peck M.W."/>
        </authorList>
    </citation>
    <scope>NUCLEOTIDE SEQUENCE [LARGE SCALE GENOMIC DNA]</scope>
    <source>
        <strain evidence="5 10">1605</strain>
        <strain evidence="7 11">BL81</strain>
        <strain evidence="6 9">CB-K-33E</strain>
    </source>
</reference>
<evidence type="ECO:0000256" key="2">
    <source>
        <dbReference type="SAM" id="Coils"/>
    </source>
</evidence>
<dbReference type="SUPFAM" id="SSF46955">
    <property type="entry name" value="Putative DNA-binding domain"/>
    <property type="match status" value="1"/>
</dbReference>
<dbReference type="EMBL" id="SWOV01000044">
    <property type="protein sequence ID" value="NFF88934.1"/>
    <property type="molecule type" value="Genomic_DNA"/>
</dbReference>
<dbReference type="Proteomes" id="UP000476820">
    <property type="component" value="Unassembled WGS sequence"/>
</dbReference>
<dbReference type="EMBL" id="SWVK01000010">
    <property type="protein sequence ID" value="NFN35251.1"/>
    <property type="molecule type" value="Genomic_DNA"/>
</dbReference>
<evidence type="ECO:0000256" key="1">
    <source>
        <dbReference type="ARBA" id="ARBA00023125"/>
    </source>
</evidence>
<sequence>MSEKLKKYFNTGEFAKLCNVKKQTLFHYDAIGIFSPEIKDKNGYRYYSHHQFEIFNVIMILKGINMPLKDIKSYLDNRTPDSLINLFKNKMLELDNEIENLNRIKELMQTKIDVTEKSCKIDPLKICLEFKEEEHLILSKSIENVSYNEYLRSVSEHMKYCTSNKLNTSYSLGAMINKKNILQGVKENYSYLYTKIDPKLNCSSIFIKPKGIYAIAYHKGSYETIDSTYKKIISFLDSFNLNIGGYAYEEYILDEASVIGFENYLTEISVEVNTK</sequence>
<dbReference type="GO" id="GO:0003677">
    <property type="term" value="F:DNA binding"/>
    <property type="evidence" value="ECO:0007669"/>
    <property type="project" value="UniProtKB-KW"/>
</dbReference>
<dbReference type="InterPro" id="IPR029442">
    <property type="entry name" value="GyrI-like"/>
</dbReference>
<evidence type="ECO:0000313" key="5">
    <source>
        <dbReference type="EMBL" id="NFF88934.1"/>
    </source>
</evidence>
<evidence type="ECO:0000313" key="7">
    <source>
        <dbReference type="EMBL" id="NFV27380.1"/>
    </source>
</evidence>
<evidence type="ECO:0000313" key="4">
    <source>
        <dbReference type="EMBL" id="NFA43787.1"/>
    </source>
</evidence>
<dbReference type="Gene3D" id="1.10.1660.10">
    <property type="match status" value="1"/>
</dbReference>
<dbReference type="SMART" id="SM00422">
    <property type="entry name" value="HTH_MERR"/>
    <property type="match status" value="1"/>
</dbReference>
<dbReference type="InterPro" id="IPR000551">
    <property type="entry name" value="MerR-type_HTH_dom"/>
</dbReference>
<evidence type="ECO:0000313" key="6">
    <source>
        <dbReference type="EMBL" id="NFN35251.1"/>
    </source>
</evidence>
<dbReference type="CDD" id="cd04782">
    <property type="entry name" value="HTH_BltR"/>
    <property type="match status" value="1"/>
</dbReference>
<gene>
    <name evidence="4" type="ORF">EXM65_14750</name>
    <name evidence="5" type="ORF">FC774_13825</name>
    <name evidence="6" type="ORF">FDB51_08910</name>
    <name evidence="7" type="ORF">FDG31_14605</name>
</gene>
<evidence type="ECO:0000313" key="8">
    <source>
        <dbReference type="Proteomes" id="UP000472355"/>
    </source>
</evidence>
<dbReference type="Gene3D" id="3.20.80.10">
    <property type="entry name" value="Regulatory factor, effector binding domain"/>
    <property type="match status" value="1"/>
</dbReference>
<dbReference type="PANTHER" id="PTHR30204">
    <property type="entry name" value="REDOX-CYCLING DRUG-SENSING TRANSCRIPTIONAL ACTIVATOR SOXR"/>
    <property type="match status" value="1"/>
</dbReference>
<dbReference type="Pfam" id="PF13411">
    <property type="entry name" value="MerR_1"/>
    <property type="match status" value="1"/>
</dbReference>
<feature type="domain" description="HTH merR-type" evidence="3">
    <location>
        <begin position="8"/>
        <end position="77"/>
    </location>
</feature>
<dbReference type="SUPFAM" id="SSF55136">
    <property type="entry name" value="Probable bacterial effector-binding domain"/>
    <property type="match status" value="1"/>
</dbReference>
<reference evidence="4 8" key="1">
    <citation type="submission" date="2019-02" db="EMBL/GenBank/DDBJ databases">
        <title>Genome sequencing of Clostridium botulinum clinical isolates.</title>
        <authorList>
            <person name="Brunt J."/>
            <person name="Van Vliet A.H.M."/>
            <person name="Stringer S.C."/>
            <person name="Grant K.A."/>
            <person name="Carter A.C."/>
            <person name="Peck M.W."/>
        </authorList>
    </citation>
    <scope>NUCLEOTIDE SEQUENCE [LARGE SCALE GENOMIC DNA]</scope>
    <source>
        <strain evidence="4 8">H113700579</strain>
    </source>
</reference>
<feature type="coiled-coil region" evidence="2">
    <location>
        <begin position="84"/>
        <end position="111"/>
    </location>
</feature>
<evidence type="ECO:0000259" key="3">
    <source>
        <dbReference type="PROSITE" id="PS50937"/>
    </source>
</evidence>
<dbReference type="PROSITE" id="PS00552">
    <property type="entry name" value="HTH_MERR_1"/>
    <property type="match status" value="1"/>
</dbReference>
<dbReference type="Proteomes" id="UP000472355">
    <property type="component" value="Unassembled WGS sequence"/>
</dbReference>
<organism evidence="5 10">
    <name type="scientific">Clostridium botulinum</name>
    <dbReference type="NCBI Taxonomy" id="1491"/>
    <lineage>
        <taxon>Bacteria</taxon>
        <taxon>Bacillati</taxon>
        <taxon>Bacillota</taxon>
        <taxon>Clostridia</taxon>
        <taxon>Eubacteriales</taxon>
        <taxon>Clostridiaceae</taxon>
        <taxon>Clostridium</taxon>
    </lineage>
</organism>
<dbReference type="Proteomes" id="UP000486903">
    <property type="component" value="Unassembled WGS sequence"/>
</dbReference>
<dbReference type="GO" id="GO:0003700">
    <property type="term" value="F:DNA-binding transcription factor activity"/>
    <property type="evidence" value="ECO:0007669"/>
    <property type="project" value="InterPro"/>
</dbReference>
<dbReference type="AlphaFoldDB" id="A0A6B4R495"/>
<protein>
    <submittedName>
        <fullName evidence="5">MerR family transcriptional regulator</fullName>
    </submittedName>
</protein>
<dbReference type="InterPro" id="IPR011256">
    <property type="entry name" value="Reg_factor_effector_dom_sf"/>
</dbReference>
<proteinExistence type="predicted"/>
<dbReference type="PANTHER" id="PTHR30204:SF85">
    <property type="entry name" value="MULTIDRUG-EFFLUX TRANSPORTER 2 REGULATOR"/>
    <property type="match status" value="1"/>
</dbReference>
<dbReference type="RefSeq" id="WP_003373657.1">
    <property type="nucleotide sequence ID" value="NZ_CP010520.1"/>
</dbReference>
<dbReference type="Proteomes" id="UP000473681">
    <property type="component" value="Unassembled WGS sequence"/>
</dbReference>
<evidence type="ECO:0000313" key="10">
    <source>
        <dbReference type="Proteomes" id="UP000476820"/>
    </source>
</evidence>
<keyword evidence="2" id="KW-0175">Coiled coil</keyword>
<dbReference type="InterPro" id="IPR047057">
    <property type="entry name" value="MerR_fam"/>
</dbReference>